<dbReference type="Proteomes" id="UP000823775">
    <property type="component" value="Unassembled WGS sequence"/>
</dbReference>
<evidence type="ECO:0000313" key="1">
    <source>
        <dbReference type="EMBL" id="MCD9640941.1"/>
    </source>
</evidence>
<keyword evidence="2" id="KW-1185">Reference proteome</keyword>
<gene>
    <name evidence="1" type="ORF">HAX54_026699</name>
</gene>
<dbReference type="EMBL" id="JACEIK010003247">
    <property type="protein sequence ID" value="MCD9640941.1"/>
    <property type="molecule type" value="Genomic_DNA"/>
</dbReference>
<reference evidence="1 2" key="1">
    <citation type="journal article" date="2021" name="BMC Genomics">
        <title>Datura genome reveals duplications of psychoactive alkaloid biosynthetic genes and high mutation rate following tissue culture.</title>
        <authorList>
            <person name="Rajewski A."/>
            <person name="Carter-House D."/>
            <person name="Stajich J."/>
            <person name="Litt A."/>
        </authorList>
    </citation>
    <scope>NUCLEOTIDE SEQUENCE [LARGE SCALE GENOMIC DNA]</scope>
    <source>
        <strain evidence="1">AR-01</strain>
    </source>
</reference>
<proteinExistence type="predicted"/>
<comment type="caution">
    <text evidence="1">The sequence shown here is derived from an EMBL/GenBank/DDBJ whole genome shotgun (WGS) entry which is preliminary data.</text>
</comment>
<name>A0ABS8V2Z1_DATST</name>
<evidence type="ECO:0000313" key="2">
    <source>
        <dbReference type="Proteomes" id="UP000823775"/>
    </source>
</evidence>
<protein>
    <submittedName>
        <fullName evidence="1">Uncharacterized protein</fullName>
    </submittedName>
</protein>
<organism evidence="1 2">
    <name type="scientific">Datura stramonium</name>
    <name type="common">Jimsonweed</name>
    <name type="synonym">Common thornapple</name>
    <dbReference type="NCBI Taxonomy" id="4076"/>
    <lineage>
        <taxon>Eukaryota</taxon>
        <taxon>Viridiplantae</taxon>
        <taxon>Streptophyta</taxon>
        <taxon>Embryophyta</taxon>
        <taxon>Tracheophyta</taxon>
        <taxon>Spermatophyta</taxon>
        <taxon>Magnoliopsida</taxon>
        <taxon>eudicotyledons</taxon>
        <taxon>Gunneridae</taxon>
        <taxon>Pentapetalae</taxon>
        <taxon>asterids</taxon>
        <taxon>lamiids</taxon>
        <taxon>Solanales</taxon>
        <taxon>Solanaceae</taxon>
        <taxon>Solanoideae</taxon>
        <taxon>Datureae</taxon>
        <taxon>Datura</taxon>
    </lineage>
</organism>
<feature type="non-terminal residue" evidence="1">
    <location>
        <position position="1"/>
    </location>
</feature>
<accession>A0ABS8V2Z1</accession>
<sequence length="58" mass="6679">RAPTQQQLTKIPVETISEALRTSSRNLLAFGVNFHGCLALLLRWKWGENMFYKKEGQT</sequence>